<accession>A0A2N8U8Y9</accession>
<protein>
    <submittedName>
        <fullName evidence="3">Uncharacterized protein</fullName>
    </submittedName>
</protein>
<evidence type="ECO:0000256" key="2">
    <source>
        <dbReference type="SAM" id="MobiDB-lite"/>
    </source>
</evidence>
<gene>
    <name evidence="3" type="ORF">SRS1_12374</name>
</gene>
<sequence length="725" mass="78999">MPLSYTYIFHAPPPTPENPSSLHRSPDTGPSPRSAVHSEASSALLENISNWSQEIGSSIRSIVPPINSLLETASAEAAKIADSSSKLVQSSLSSASGTSWFAPSSSETNTTPCLPTQAPVRSTRPNSQQVSQSTDAPAPRTTTFTFCLFGAASTAAVYLLIRNRRTMNRLQSAKSLAYRDARAWRRVALDFARINALSASRVQNLVAASLRDGKAGVDIGRQIERELEEATRAVAQRRNWIQEQDRKDAESTASASTLRSLGDAWGDLLDSHDTGFFFGSRAGRRGSDLGEYGRWKPKHFSSHDDVSGASSDGLASKSSQPWSRCSSSNAEPSAPPTKRSAQLKWQRAAGLSAAASPAVESRPSASQTRADDPVTKETAASSDIETESAAREEWIGDVDRAIRERDLKTSQTTKTTASDQAAVNAFSQLESEPAVDVGERLALGNEAEPEASVAEEDHLLPVSDLYIATNGQMYDTPEAPVPRTTAASKTKRAKIGAAQLKTTVTSDAKYSYPISDQFRDLQDIFIAAWDGNFAGLTHPPSTAEPATASKLDDSAQSVKAKPNQALFERLRSEKAKKAVAKMQPEATSASADEIEFMAELMFPNTVAQEALPVPFEPPSPQVKIAASPRAEQEEEVTKQLEQKQAELADYKRRLSELAERLDSMRDMCHDLTDEATRREKTHKIQVEQLDHKIGLFTVWAEEVQRRLGLETPPFFDSLRKPLKRD</sequence>
<dbReference type="AlphaFoldDB" id="A0A2N8U8Y9"/>
<feature type="compositionally biased region" description="Polar residues" evidence="2">
    <location>
        <begin position="101"/>
        <end position="137"/>
    </location>
</feature>
<reference evidence="3 4" key="1">
    <citation type="submission" date="2017-02" db="EMBL/GenBank/DDBJ databases">
        <authorList>
            <person name="Peterson S.W."/>
        </authorList>
    </citation>
    <scope>NUCLEOTIDE SEQUENCE [LARGE SCALE GENOMIC DNA]</scope>
    <source>
        <strain evidence="3 4">SRS1_H2-8</strain>
    </source>
</reference>
<feature type="region of interest" description="Disordered" evidence="2">
    <location>
        <begin position="11"/>
        <end position="40"/>
    </location>
</feature>
<proteinExistence type="predicted"/>
<evidence type="ECO:0000313" key="3">
    <source>
        <dbReference type="EMBL" id="SJX61152.1"/>
    </source>
</evidence>
<organism evidence="3 4">
    <name type="scientific">Sporisorium reilianum f. sp. reilianum</name>
    <dbReference type="NCBI Taxonomy" id="72559"/>
    <lineage>
        <taxon>Eukaryota</taxon>
        <taxon>Fungi</taxon>
        <taxon>Dikarya</taxon>
        <taxon>Basidiomycota</taxon>
        <taxon>Ustilaginomycotina</taxon>
        <taxon>Ustilaginomycetes</taxon>
        <taxon>Ustilaginales</taxon>
        <taxon>Ustilaginaceae</taxon>
        <taxon>Sporisorium</taxon>
    </lineage>
</organism>
<dbReference type="Proteomes" id="UP000239563">
    <property type="component" value="Chromosome II"/>
</dbReference>
<feature type="compositionally biased region" description="Polar residues" evidence="2">
    <location>
        <begin position="316"/>
        <end position="331"/>
    </location>
</feature>
<evidence type="ECO:0000256" key="1">
    <source>
        <dbReference type="SAM" id="Coils"/>
    </source>
</evidence>
<name>A0A2N8U8Y9_9BASI</name>
<keyword evidence="1" id="KW-0175">Coiled coil</keyword>
<feature type="coiled-coil region" evidence="1">
    <location>
        <begin position="633"/>
        <end position="674"/>
    </location>
</feature>
<dbReference type="EMBL" id="LT795055">
    <property type="protein sequence ID" value="SJX61152.1"/>
    <property type="molecule type" value="Genomic_DNA"/>
</dbReference>
<feature type="compositionally biased region" description="Low complexity" evidence="2">
    <location>
        <begin position="348"/>
        <end position="358"/>
    </location>
</feature>
<feature type="region of interest" description="Disordered" evidence="2">
    <location>
        <begin position="299"/>
        <end position="390"/>
    </location>
</feature>
<evidence type="ECO:0000313" key="4">
    <source>
        <dbReference type="Proteomes" id="UP000239563"/>
    </source>
</evidence>
<feature type="region of interest" description="Disordered" evidence="2">
    <location>
        <begin position="99"/>
        <end position="137"/>
    </location>
</feature>